<dbReference type="InterPro" id="IPR011704">
    <property type="entry name" value="ATPase_dyneun-rel_AAA"/>
</dbReference>
<protein>
    <recommendedName>
        <fullName evidence="1">ATPase dynein-related AAA domain-containing protein</fullName>
    </recommendedName>
</protein>
<dbReference type="Gene3D" id="3.40.50.300">
    <property type="entry name" value="P-loop containing nucleotide triphosphate hydrolases"/>
    <property type="match status" value="1"/>
</dbReference>
<evidence type="ECO:0000259" key="1">
    <source>
        <dbReference type="Pfam" id="PF07728"/>
    </source>
</evidence>
<dbReference type="GO" id="GO:0016887">
    <property type="term" value="F:ATP hydrolysis activity"/>
    <property type="evidence" value="ECO:0007669"/>
    <property type="project" value="InterPro"/>
</dbReference>
<feature type="non-terminal residue" evidence="2">
    <location>
        <position position="165"/>
    </location>
</feature>
<dbReference type="EMBL" id="UINC01159790">
    <property type="protein sequence ID" value="SVD58075.1"/>
    <property type="molecule type" value="Genomic_DNA"/>
</dbReference>
<proteinExistence type="predicted"/>
<feature type="domain" description="ATPase dynein-related AAA" evidence="1">
    <location>
        <begin position="60"/>
        <end position="162"/>
    </location>
</feature>
<feature type="non-terminal residue" evidence="2">
    <location>
        <position position="1"/>
    </location>
</feature>
<reference evidence="2" key="1">
    <citation type="submission" date="2018-05" db="EMBL/GenBank/DDBJ databases">
        <authorList>
            <person name="Lanie J.A."/>
            <person name="Ng W.-L."/>
            <person name="Kazmierczak K.M."/>
            <person name="Andrzejewski T.M."/>
            <person name="Davidsen T.M."/>
            <person name="Wayne K.J."/>
            <person name="Tettelin H."/>
            <person name="Glass J.I."/>
            <person name="Rusch D."/>
            <person name="Podicherti R."/>
            <person name="Tsui H.-C.T."/>
            <person name="Winkler M.E."/>
        </authorList>
    </citation>
    <scope>NUCLEOTIDE SEQUENCE</scope>
</reference>
<dbReference type="AlphaFoldDB" id="A0A382WI93"/>
<organism evidence="2">
    <name type="scientific">marine metagenome</name>
    <dbReference type="NCBI Taxonomy" id="408172"/>
    <lineage>
        <taxon>unclassified sequences</taxon>
        <taxon>metagenomes</taxon>
        <taxon>ecological metagenomes</taxon>
    </lineage>
</organism>
<name>A0A382WI93_9ZZZZ</name>
<gene>
    <name evidence="2" type="ORF">METZ01_LOCUS410929</name>
</gene>
<dbReference type="InterPro" id="IPR027417">
    <property type="entry name" value="P-loop_NTPase"/>
</dbReference>
<accession>A0A382WI93</accession>
<evidence type="ECO:0000313" key="2">
    <source>
        <dbReference type="EMBL" id="SVD58075.1"/>
    </source>
</evidence>
<dbReference type="SUPFAM" id="SSF52540">
    <property type="entry name" value="P-loop containing nucleoside triphosphate hydrolases"/>
    <property type="match status" value="1"/>
</dbReference>
<dbReference type="Pfam" id="PF07728">
    <property type="entry name" value="AAA_5"/>
    <property type="match status" value="1"/>
</dbReference>
<sequence length="165" mass="18544">VTSKQNKIIDMLDEVRNHNLYVHNDLLEGANFSISAFENRKVYLVETLATLNAIVTNGTMLLYGGHGGGKTTLIKKLGEIFLSKPEPDIEKAILRGHPQLTEEKILGSLNFKQILSPDLIPDDGDIEVQWNHFVKSRWKIVDEVNRLKPYAQNILLSLLAEGVVK</sequence>
<dbReference type="GO" id="GO:0005524">
    <property type="term" value="F:ATP binding"/>
    <property type="evidence" value="ECO:0007669"/>
    <property type="project" value="InterPro"/>
</dbReference>